<keyword evidence="1" id="KW-0732">Signal</keyword>
<evidence type="ECO:0000313" key="3">
    <source>
        <dbReference type="EMBL" id="QJW97184.1"/>
    </source>
</evidence>
<dbReference type="AlphaFoldDB" id="A0A6M5YUR9"/>
<feature type="signal peptide" evidence="1">
    <location>
        <begin position="1"/>
        <end position="23"/>
    </location>
</feature>
<sequence>MKFLSLLAPGALVFGLMVLPVPAADPVPEYDLVVRNGRIVDGTGNPWFRGDVAISGDRIVAIGRVPDGKVKRTIDAKGVIVAPGVIDIHSHSDDLLLEDGHAQSKIRQGVTTEVLGEGPSAGPRKGQLGARKVTARGKEYTWTTLGGYFDAIDAAGASVNVASYVGLDNVWECVMGKSFARPTAKQFDEMKGLIDEAMREGALGLSTYMMMPPGALATTDDLVELCTVVKRHGGLYASHVRSEGLDVFAAIKEAIAVGERAGVPVDIIHLKIADEKLWGQMKDVVALIDAARARGVDVQANVYPYTRGNNNLSSIIPPWAHEGGTGKMLARLKDPKDRARLKGDITKGIDGWYNHYTAVGGDWSRMLVSGRGGYEGLTMDRVIAAKSKGRTPPPDPLDVLFDVLVEEGGSVPTVFAHHDEKDMNLAMQQPWCSIGSDGSAYATEGPLKRGNPHPRNFGTFPRVLGVYVRERGVLKLEDAVRKITSLNAAKVGLRDRGTVRAGAFADVLVFDPATVIDKSTYTAPFAYNDGIEYVIVNGQVVLDRGKHTDAVPGRALRKGK</sequence>
<evidence type="ECO:0000259" key="2">
    <source>
        <dbReference type="Pfam" id="PF07969"/>
    </source>
</evidence>
<evidence type="ECO:0000313" key="4">
    <source>
        <dbReference type="Proteomes" id="UP000503447"/>
    </source>
</evidence>
<dbReference type="InterPro" id="IPR032466">
    <property type="entry name" value="Metal_Hydrolase"/>
</dbReference>
<dbReference type="PANTHER" id="PTHR11647:SF1">
    <property type="entry name" value="COLLAPSIN RESPONSE MEDIATOR PROTEIN"/>
    <property type="match status" value="1"/>
</dbReference>
<dbReference type="KEGG" id="ftj:FTUN_4749"/>
<dbReference type="Gene3D" id="3.20.20.140">
    <property type="entry name" value="Metal-dependent hydrolases"/>
    <property type="match status" value="2"/>
</dbReference>
<keyword evidence="4" id="KW-1185">Reference proteome</keyword>
<feature type="chain" id="PRO_5026834350" evidence="1">
    <location>
        <begin position="24"/>
        <end position="560"/>
    </location>
</feature>
<dbReference type="Pfam" id="PF07969">
    <property type="entry name" value="Amidohydro_3"/>
    <property type="match status" value="1"/>
</dbReference>
<accession>A0A6M5YUR9</accession>
<dbReference type="EC" id="3.5.1.81" evidence="3"/>
<gene>
    <name evidence="3" type="ORF">FTUN_4749</name>
</gene>
<dbReference type="SUPFAM" id="SSF51338">
    <property type="entry name" value="Composite domain of metallo-dependent hydrolases"/>
    <property type="match status" value="1"/>
</dbReference>
<proteinExistence type="predicted"/>
<keyword evidence="3" id="KW-0378">Hydrolase</keyword>
<dbReference type="Proteomes" id="UP000503447">
    <property type="component" value="Chromosome"/>
</dbReference>
<dbReference type="GO" id="GO:0047420">
    <property type="term" value="F:N-acyl-D-amino-acid deacylase activity"/>
    <property type="evidence" value="ECO:0007669"/>
    <property type="project" value="UniProtKB-EC"/>
</dbReference>
<evidence type="ECO:0000256" key="1">
    <source>
        <dbReference type="SAM" id="SignalP"/>
    </source>
</evidence>
<organism evidence="3 4">
    <name type="scientific">Frigoriglobus tundricola</name>
    <dbReference type="NCBI Taxonomy" id="2774151"/>
    <lineage>
        <taxon>Bacteria</taxon>
        <taxon>Pseudomonadati</taxon>
        <taxon>Planctomycetota</taxon>
        <taxon>Planctomycetia</taxon>
        <taxon>Gemmatales</taxon>
        <taxon>Gemmataceae</taxon>
        <taxon>Frigoriglobus</taxon>
    </lineage>
</organism>
<reference evidence="4" key="1">
    <citation type="submission" date="2020-05" db="EMBL/GenBank/DDBJ databases">
        <title>Frigoriglobus tundricola gen. nov., sp. nov., a psychrotolerant cellulolytic planctomycete of the family Gemmataceae with two divergent copies of 16S rRNA gene.</title>
        <authorList>
            <person name="Kulichevskaya I.S."/>
            <person name="Ivanova A.A."/>
            <person name="Naumoff D.G."/>
            <person name="Beletsky A.V."/>
            <person name="Rijpstra W.I.C."/>
            <person name="Sinninghe Damste J.S."/>
            <person name="Mardanov A.V."/>
            <person name="Ravin N.V."/>
            <person name="Dedysh S.N."/>
        </authorList>
    </citation>
    <scope>NUCLEOTIDE SEQUENCE [LARGE SCALE GENOMIC DNA]</scope>
    <source>
        <strain evidence="4">PL17</strain>
    </source>
</reference>
<dbReference type="EMBL" id="CP053452">
    <property type="protein sequence ID" value="QJW97184.1"/>
    <property type="molecule type" value="Genomic_DNA"/>
</dbReference>
<protein>
    <submittedName>
        <fullName evidence="3">N-acyl-D-amino-acid deacylase</fullName>
        <ecNumber evidence="3">3.5.1.81</ecNumber>
    </submittedName>
</protein>
<dbReference type="CDD" id="cd01297">
    <property type="entry name" value="D-aminoacylase"/>
    <property type="match status" value="1"/>
</dbReference>
<dbReference type="InterPro" id="IPR050378">
    <property type="entry name" value="Metallo-dep_Hydrolases_sf"/>
</dbReference>
<name>A0A6M5YUR9_9BACT</name>
<dbReference type="InterPro" id="IPR013108">
    <property type="entry name" value="Amidohydro_3"/>
</dbReference>
<dbReference type="RefSeq" id="WP_227254387.1">
    <property type="nucleotide sequence ID" value="NZ_CP053452.2"/>
</dbReference>
<dbReference type="SUPFAM" id="SSF51556">
    <property type="entry name" value="Metallo-dependent hydrolases"/>
    <property type="match status" value="1"/>
</dbReference>
<feature type="domain" description="Amidohydrolase 3" evidence="2">
    <location>
        <begin position="72"/>
        <end position="541"/>
    </location>
</feature>
<dbReference type="InterPro" id="IPR011059">
    <property type="entry name" value="Metal-dep_hydrolase_composite"/>
</dbReference>
<dbReference type="PANTHER" id="PTHR11647">
    <property type="entry name" value="HYDRANTOINASE/DIHYDROPYRIMIDINASE FAMILY MEMBER"/>
    <property type="match status" value="1"/>
</dbReference>